<organism evidence="1 2">
    <name type="scientific">Azospirillum lipoferum (strain 4B)</name>
    <dbReference type="NCBI Taxonomy" id="862719"/>
    <lineage>
        <taxon>Bacteria</taxon>
        <taxon>Pseudomonadati</taxon>
        <taxon>Pseudomonadota</taxon>
        <taxon>Alphaproteobacteria</taxon>
        <taxon>Rhodospirillales</taxon>
        <taxon>Azospirillaceae</taxon>
        <taxon>Azospirillum</taxon>
    </lineage>
</organism>
<geneLocation type="plasmid" evidence="1 2">
    <name>AZO_p1</name>
</geneLocation>
<keyword evidence="1" id="KW-0614">Plasmid</keyword>
<evidence type="ECO:0000313" key="1">
    <source>
        <dbReference type="EMBL" id="CBS88383.1"/>
    </source>
</evidence>
<evidence type="ECO:0000313" key="2">
    <source>
        <dbReference type="Proteomes" id="UP000005667"/>
    </source>
</evidence>
<accession>G7ZB19</accession>
<dbReference type="KEGG" id="ali:AZOLI_p10064"/>
<dbReference type="AlphaFoldDB" id="G7ZB19"/>
<gene>
    <name evidence="1" type="ordered locus">AZOLI_p10064</name>
</gene>
<proteinExistence type="predicted"/>
<dbReference type="EMBL" id="FQ311869">
    <property type="protein sequence ID" value="CBS88383.1"/>
    <property type="molecule type" value="Genomic_DNA"/>
</dbReference>
<reference evidence="2" key="1">
    <citation type="journal article" date="2011" name="PLoS Genet.">
        <title>Azospirillum genomes reveal transition of bacteria from aquatic to terrestrial environments.</title>
        <authorList>
            <person name="Wisniewski-Dye F."/>
            <person name="Borziak K."/>
            <person name="Khalsa-Moyers G."/>
            <person name="Alexandre G."/>
            <person name="Sukharnikov L.O."/>
            <person name="Wuichet K."/>
            <person name="Hurst G.B."/>
            <person name="McDonald W.H."/>
            <person name="Robertson J.S."/>
            <person name="Barbe V."/>
            <person name="Calteau A."/>
            <person name="Rouy Z."/>
            <person name="Mangenot S."/>
            <person name="Prigent-Combaret C."/>
            <person name="Normand P."/>
            <person name="Boyer M."/>
            <person name="Siguier P."/>
            <person name="Dessaux Y."/>
            <person name="Elmerich C."/>
            <person name="Condemine G."/>
            <person name="Krishnen G."/>
            <person name="Kennedy I."/>
            <person name="Paterson A.H."/>
            <person name="Gonzalez V."/>
            <person name="Mavingui P."/>
            <person name="Zhulin I.B."/>
        </authorList>
    </citation>
    <scope>NUCLEOTIDE SEQUENCE [LARGE SCALE GENOMIC DNA]</scope>
    <source>
        <strain evidence="2">4B</strain>
    </source>
</reference>
<name>G7ZB19_AZOL4</name>
<protein>
    <submittedName>
        <fullName evidence="1">Uncharacterized protein</fullName>
    </submittedName>
</protein>
<dbReference type="HOGENOM" id="CLU_2551052_0_0_5"/>
<dbReference type="OrthoDB" id="8451833at2"/>
<dbReference type="Proteomes" id="UP000005667">
    <property type="component" value="Plasmid AZO_p1"/>
</dbReference>
<keyword evidence="2" id="KW-1185">Reference proteome</keyword>
<sequence>MFDSCVSLNLKKHFLEEEVTMHVLHREARTTELREIEGPEDAVYDFASGVWRSKEGLIAYDSRYGRQTKKNDLETGEDQKGQ</sequence>